<organism evidence="1 2">
    <name type="scientific">Actinacidiphila oryziradicis</name>
    <dbReference type="NCBI Taxonomy" id="2571141"/>
    <lineage>
        <taxon>Bacteria</taxon>
        <taxon>Bacillati</taxon>
        <taxon>Actinomycetota</taxon>
        <taxon>Actinomycetes</taxon>
        <taxon>Kitasatosporales</taxon>
        <taxon>Streptomycetaceae</taxon>
        <taxon>Actinacidiphila</taxon>
    </lineage>
</organism>
<comment type="caution">
    <text evidence="1">The sequence shown here is derived from an EMBL/GenBank/DDBJ whole genome shotgun (WGS) entry which is preliminary data.</text>
</comment>
<reference evidence="1 2" key="1">
    <citation type="submission" date="2019-04" db="EMBL/GenBank/DDBJ databases">
        <title>Streptomyces oryziradicis sp. nov., a novel actinomycete isolated from rhizosphere soil of rice (Oryza sativa L.).</title>
        <authorList>
            <person name="Li C."/>
        </authorList>
    </citation>
    <scope>NUCLEOTIDE SEQUENCE [LARGE SCALE GENOMIC DNA]</scope>
    <source>
        <strain evidence="1 2">NEAU-C40</strain>
    </source>
</reference>
<dbReference type="EMBL" id="SUMC01000140">
    <property type="protein sequence ID" value="TJZ97822.1"/>
    <property type="molecule type" value="Genomic_DNA"/>
</dbReference>
<dbReference type="RefSeq" id="WP_136730527.1">
    <property type="nucleotide sequence ID" value="NZ_SUMC01000140.1"/>
</dbReference>
<protein>
    <submittedName>
        <fullName evidence="1">Uncharacterized protein</fullName>
    </submittedName>
</protein>
<sequence>MSEQSAPERQPLDPTAADAVRAYAASERAKTDTLASVLEDIAANGYPSPDSGVPWETARDAHLATLAGEQARVA</sequence>
<keyword evidence="2" id="KW-1185">Reference proteome</keyword>
<name>A0A4U0RR63_9ACTN</name>
<proteinExistence type="predicted"/>
<evidence type="ECO:0000313" key="2">
    <source>
        <dbReference type="Proteomes" id="UP000305778"/>
    </source>
</evidence>
<dbReference type="Proteomes" id="UP000305778">
    <property type="component" value="Unassembled WGS sequence"/>
</dbReference>
<gene>
    <name evidence="1" type="ORF">FCI23_49365</name>
</gene>
<dbReference type="OrthoDB" id="3855102at2"/>
<evidence type="ECO:0000313" key="1">
    <source>
        <dbReference type="EMBL" id="TJZ97822.1"/>
    </source>
</evidence>
<accession>A0A4U0RR63</accession>
<dbReference type="AlphaFoldDB" id="A0A4U0RR63"/>